<feature type="transmembrane region" description="Helical" evidence="7">
    <location>
        <begin position="106"/>
        <end position="137"/>
    </location>
</feature>
<comment type="subcellular location">
    <subcellularLocation>
        <location evidence="1 7">Cell membrane</location>
        <topology evidence="1 7">Multi-pass membrane protein</topology>
    </subcellularLocation>
</comment>
<dbReference type="PANTHER" id="PTHR30193">
    <property type="entry name" value="ABC TRANSPORTER PERMEASE PROTEIN"/>
    <property type="match status" value="1"/>
</dbReference>
<dbReference type="PROSITE" id="PS50928">
    <property type="entry name" value="ABC_TM1"/>
    <property type="match status" value="1"/>
</dbReference>
<reference evidence="9 10" key="1">
    <citation type="journal article" date="2017" name="ISME J.">
        <title>Potential for microbial H2 and metal transformations associated with novel bacteria and archaea in deep terrestrial subsurface sediments.</title>
        <authorList>
            <person name="Hernsdorf A.W."/>
            <person name="Amano Y."/>
            <person name="Miyakawa K."/>
            <person name="Ise K."/>
            <person name="Suzuki Y."/>
            <person name="Anantharaman K."/>
            <person name="Probst A."/>
            <person name="Burstein D."/>
            <person name="Thomas B.C."/>
            <person name="Banfield J.F."/>
        </authorList>
    </citation>
    <scope>NUCLEOTIDE SEQUENCE [LARGE SCALE GENOMIC DNA]</scope>
    <source>
        <strain evidence="9">HGW-Wallbacteria-1</strain>
    </source>
</reference>
<dbReference type="InterPro" id="IPR051393">
    <property type="entry name" value="ABC_transporter_permease"/>
</dbReference>
<dbReference type="Gene3D" id="1.10.3720.10">
    <property type="entry name" value="MetI-like"/>
    <property type="match status" value="1"/>
</dbReference>
<protein>
    <submittedName>
        <fullName evidence="9">Sugar ABC transporter permease</fullName>
    </submittedName>
</protein>
<feature type="transmembrane region" description="Helical" evidence="7">
    <location>
        <begin position="206"/>
        <end position="227"/>
    </location>
</feature>
<gene>
    <name evidence="9" type="ORF">CVV64_21450</name>
</gene>
<dbReference type="CDD" id="cd06261">
    <property type="entry name" value="TM_PBP2"/>
    <property type="match status" value="1"/>
</dbReference>
<feature type="transmembrane region" description="Helical" evidence="7">
    <location>
        <begin position="12"/>
        <end position="32"/>
    </location>
</feature>
<evidence type="ECO:0000256" key="5">
    <source>
        <dbReference type="ARBA" id="ARBA00022989"/>
    </source>
</evidence>
<evidence type="ECO:0000256" key="1">
    <source>
        <dbReference type="ARBA" id="ARBA00004651"/>
    </source>
</evidence>
<keyword evidence="5 7" id="KW-1133">Transmembrane helix</keyword>
<sequence length="295" mass="33342">MHNKFRKRYSYWLLTTPGLVVFLLVIMFPVVYSVSLSFTEWSGYGTPKFVGMKNYIDILSDSIFLHGLRNNLLIVFISVLGQIPLGFIFAYILHRRMVSGGRFFQTMIFLPITISSVVVALLWNQIFSASGIFTAFIRIITENPRYVIGMFEQKNLAIVPILFVLLWMHTGTYMVIYLANLQKISPSIIEAAQIDGASEGQTLRRIILPSMFPVIATTAIFAISGSLKAFDLIYAMTGGGPAHFSEVIAIYMYVNTFKYYKYGFGSAASIIIILLSVGLILILQFFTRRIERRNG</sequence>
<keyword evidence="4 7" id="KW-0812">Transmembrane</keyword>
<dbReference type="InterPro" id="IPR035906">
    <property type="entry name" value="MetI-like_sf"/>
</dbReference>
<dbReference type="Proteomes" id="UP000233256">
    <property type="component" value="Unassembled WGS sequence"/>
</dbReference>
<feature type="transmembrane region" description="Helical" evidence="7">
    <location>
        <begin position="157"/>
        <end position="179"/>
    </location>
</feature>
<dbReference type="AlphaFoldDB" id="A0A2N1PHJ1"/>
<evidence type="ECO:0000256" key="2">
    <source>
        <dbReference type="ARBA" id="ARBA00022448"/>
    </source>
</evidence>
<keyword evidence="3" id="KW-1003">Cell membrane</keyword>
<evidence type="ECO:0000313" key="10">
    <source>
        <dbReference type="Proteomes" id="UP000233256"/>
    </source>
</evidence>
<keyword evidence="2 7" id="KW-0813">Transport</keyword>
<evidence type="ECO:0000313" key="9">
    <source>
        <dbReference type="EMBL" id="PKK87811.1"/>
    </source>
</evidence>
<dbReference type="Pfam" id="PF00528">
    <property type="entry name" value="BPD_transp_1"/>
    <property type="match status" value="1"/>
</dbReference>
<dbReference type="InterPro" id="IPR000515">
    <property type="entry name" value="MetI-like"/>
</dbReference>
<name>A0A2N1PHJ1_9BACT</name>
<dbReference type="EMBL" id="PGXC01000103">
    <property type="protein sequence ID" value="PKK87811.1"/>
    <property type="molecule type" value="Genomic_DNA"/>
</dbReference>
<feature type="transmembrane region" description="Helical" evidence="7">
    <location>
        <begin position="72"/>
        <end position="94"/>
    </location>
</feature>
<organism evidence="9 10">
    <name type="scientific">Candidatus Wallbacteria bacterium HGW-Wallbacteria-1</name>
    <dbReference type="NCBI Taxonomy" id="2013854"/>
    <lineage>
        <taxon>Bacteria</taxon>
        <taxon>Candidatus Walliibacteriota</taxon>
    </lineage>
</organism>
<feature type="domain" description="ABC transmembrane type-1" evidence="8">
    <location>
        <begin position="68"/>
        <end position="283"/>
    </location>
</feature>
<evidence type="ECO:0000256" key="3">
    <source>
        <dbReference type="ARBA" id="ARBA00022475"/>
    </source>
</evidence>
<accession>A0A2N1PHJ1</accession>
<proteinExistence type="inferred from homology"/>
<dbReference type="SUPFAM" id="SSF161098">
    <property type="entry name" value="MetI-like"/>
    <property type="match status" value="1"/>
</dbReference>
<keyword evidence="6 7" id="KW-0472">Membrane</keyword>
<feature type="transmembrane region" description="Helical" evidence="7">
    <location>
        <begin position="262"/>
        <end position="286"/>
    </location>
</feature>
<dbReference type="GO" id="GO:0055085">
    <property type="term" value="P:transmembrane transport"/>
    <property type="evidence" value="ECO:0007669"/>
    <property type="project" value="InterPro"/>
</dbReference>
<evidence type="ECO:0000256" key="4">
    <source>
        <dbReference type="ARBA" id="ARBA00022692"/>
    </source>
</evidence>
<evidence type="ECO:0000256" key="7">
    <source>
        <dbReference type="RuleBase" id="RU363032"/>
    </source>
</evidence>
<dbReference type="GO" id="GO:0005886">
    <property type="term" value="C:plasma membrane"/>
    <property type="evidence" value="ECO:0007669"/>
    <property type="project" value="UniProtKB-SubCell"/>
</dbReference>
<comment type="similarity">
    <text evidence="7">Belongs to the binding-protein-dependent transport system permease family.</text>
</comment>
<dbReference type="PANTHER" id="PTHR30193:SF37">
    <property type="entry name" value="INNER MEMBRANE ABC TRANSPORTER PERMEASE PROTEIN YCJO"/>
    <property type="match status" value="1"/>
</dbReference>
<evidence type="ECO:0000259" key="8">
    <source>
        <dbReference type="PROSITE" id="PS50928"/>
    </source>
</evidence>
<evidence type="ECO:0000256" key="6">
    <source>
        <dbReference type="ARBA" id="ARBA00023136"/>
    </source>
</evidence>
<comment type="caution">
    <text evidence="9">The sequence shown here is derived from an EMBL/GenBank/DDBJ whole genome shotgun (WGS) entry which is preliminary data.</text>
</comment>